<keyword evidence="5 9" id="KW-0812">Transmembrane</keyword>
<evidence type="ECO:0000256" key="7">
    <source>
        <dbReference type="ARBA" id="ARBA00023136"/>
    </source>
</evidence>
<feature type="transmembrane region" description="Helical" evidence="9">
    <location>
        <begin position="145"/>
        <end position="163"/>
    </location>
</feature>
<reference evidence="11" key="1">
    <citation type="journal article" date="2014" name="Front. Microbiol.">
        <title>High frequency of phylogenetically diverse reductive dehalogenase-homologous genes in deep subseafloor sedimentary metagenomes.</title>
        <authorList>
            <person name="Kawai M."/>
            <person name="Futagami T."/>
            <person name="Toyoda A."/>
            <person name="Takaki Y."/>
            <person name="Nishi S."/>
            <person name="Hori S."/>
            <person name="Arai W."/>
            <person name="Tsubouchi T."/>
            <person name="Morono Y."/>
            <person name="Uchiyama I."/>
            <person name="Ito T."/>
            <person name="Fujiyama A."/>
            <person name="Inagaki F."/>
            <person name="Takami H."/>
        </authorList>
    </citation>
    <scope>NUCLEOTIDE SEQUENCE</scope>
    <source>
        <strain evidence="11">Expedition CK06-06</strain>
    </source>
</reference>
<evidence type="ECO:0000256" key="4">
    <source>
        <dbReference type="ARBA" id="ARBA00022679"/>
    </source>
</evidence>
<evidence type="ECO:0000256" key="2">
    <source>
        <dbReference type="ARBA" id="ARBA00022475"/>
    </source>
</evidence>
<proteinExistence type="predicted"/>
<evidence type="ECO:0000313" key="11">
    <source>
        <dbReference type="EMBL" id="GAG12510.1"/>
    </source>
</evidence>
<protein>
    <recommendedName>
        <fullName evidence="10">Glycosyltransferase RgtA/B/C/D-like domain-containing protein</fullName>
    </recommendedName>
</protein>
<evidence type="ECO:0000256" key="8">
    <source>
        <dbReference type="SAM" id="MobiDB-lite"/>
    </source>
</evidence>
<organism evidence="11">
    <name type="scientific">marine sediment metagenome</name>
    <dbReference type="NCBI Taxonomy" id="412755"/>
    <lineage>
        <taxon>unclassified sequences</taxon>
        <taxon>metagenomes</taxon>
        <taxon>ecological metagenomes</taxon>
    </lineage>
</organism>
<dbReference type="GO" id="GO:0016763">
    <property type="term" value="F:pentosyltransferase activity"/>
    <property type="evidence" value="ECO:0007669"/>
    <property type="project" value="TreeGrafter"/>
</dbReference>
<dbReference type="InterPro" id="IPR050297">
    <property type="entry name" value="LipidA_mod_glycosyltrf_83"/>
</dbReference>
<evidence type="ECO:0000256" key="1">
    <source>
        <dbReference type="ARBA" id="ARBA00004651"/>
    </source>
</evidence>
<dbReference type="GO" id="GO:0005886">
    <property type="term" value="C:plasma membrane"/>
    <property type="evidence" value="ECO:0007669"/>
    <property type="project" value="UniProtKB-SubCell"/>
</dbReference>
<dbReference type="InterPro" id="IPR038731">
    <property type="entry name" value="RgtA/B/C-like"/>
</dbReference>
<keyword evidence="2" id="KW-1003">Cell membrane</keyword>
<feature type="transmembrane region" description="Helical" evidence="9">
    <location>
        <begin position="81"/>
        <end position="100"/>
    </location>
</feature>
<dbReference type="PANTHER" id="PTHR33908">
    <property type="entry name" value="MANNOSYLTRANSFERASE YKCB-RELATED"/>
    <property type="match status" value="1"/>
</dbReference>
<evidence type="ECO:0000256" key="5">
    <source>
        <dbReference type="ARBA" id="ARBA00022692"/>
    </source>
</evidence>
<keyword evidence="6 9" id="KW-1133">Transmembrane helix</keyword>
<feature type="domain" description="Glycosyltransferase RgtA/B/C/D-like" evidence="10">
    <location>
        <begin position="59"/>
        <end position="108"/>
    </location>
</feature>
<dbReference type="Pfam" id="PF13231">
    <property type="entry name" value="PMT_2"/>
    <property type="match status" value="1"/>
</dbReference>
<dbReference type="GO" id="GO:0008610">
    <property type="term" value="P:lipid biosynthetic process"/>
    <property type="evidence" value="ECO:0007669"/>
    <property type="project" value="UniProtKB-ARBA"/>
</dbReference>
<dbReference type="AlphaFoldDB" id="X0V344"/>
<dbReference type="EMBL" id="BARS01023541">
    <property type="protein sequence ID" value="GAG12510.1"/>
    <property type="molecule type" value="Genomic_DNA"/>
</dbReference>
<feature type="transmembrane region" description="Helical" evidence="9">
    <location>
        <begin position="169"/>
        <end position="189"/>
    </location>
</feature>
<evidence type="ECO:0000259" key="10">
    <source>
        <dbReference type="Pfam" id="PF13231"/>
    </source>
</evidence>
<dbReference type="PANTHER" id="PTHR33908:SF11">
    <property type="entry name" value="MEMBRANE PROTEIN"/>
    <property type="match status" value="1"/>
</dbReference>
<feature type="non-terminal residue" evidence="11">
    <location>
        <position position="194"/>
    </location>
</feature>
<evidence type="ECO:0000256" key="3">
    <source>
        <dbReference type="ARBA" id="ARBA00022676"/>
    </source>
</evidence>
<keyword evidence="4" id="KW-0808">Transferase</keyword>
<gene>
    <name evidence="11" type="ORF">S01H1_37471</name>
</gene>
<evidence type="ECO:0000256" key="6">
    <source>
        <dbReference type="ARBA" id="ARBA00022989"/>
    </source>
</evidence>
<keyword evidence="7 9" id="KW-0472">Membrane</keyword>
<comment type="caution">
    <text evidence="11">The sequence shown here is derived from an EMBL/GenBank/DDBJ whole genome shotgun (WGS) entry which is preliminary data.</text>
</comment>
<sequence length="194" mass="21973">MAFNSSKIVKVMATSAVFAYSLFNLFYNLDAESFYTDEVTYSLSGMEYLQGNFTRNPEHPFLGKYLIGVSLRALGKSDFNARLPCALVGFLTGIVLYFFVKELINFSRSPFVAAGGQGRPQGRPQRGTQRDSQQAATIQCNPSSFYISLIAVALWSTSTLVLWVSRRTILDAFLVFFFTLSLFMFWRFFRTEEA</sequence>
<evidence type="ECO:0000256" key="9">
    <source>
        <dbReference type="SAM" id="Phobius"/>
    </source>
</evidence>
<feature type="region of interest" description="Disordered" evidence="8">
    <location>
        <begin position="114"/>
        <end position="133"/>
    </location>
</feature>
<accession>X0V344</accession>
<name>X0V344_9ZZZZ</name>
<keyword evidence="3" id="KW-0328">Glycosyltransferase</keyword>
<comment type="subcellular location">
    <subcellularLocation>
        <location evidence="1">Cell membrane</location>
        <topology evidence="1">Multi-pass membrane protein</topology>
    </subcellularLocation>
</comment>